<feature type="transmembrane region" description="Helical" evidence="1">
    <location>
        <begin position="54"/>
        <end position="71"/>
    </location>
</feature>
<dbReference type="AlphaFoldDB" id="A0A9N9GVQ3"/>
<evidence type="ECO:0000256" key="1">
    <source>
        <dbReference type="SAM" id="Phobius"/>
    </source>
</evidence>
<protein>
    <submittedName>
        <fullName evidence="2">12027_t:CDS:1</fullName>
    </submittedName>
</protein>
<keyword evidence="1" id="KW-0812">Transmembrane</keyword>
<accession>A0A9N9GVQ3</accession>
<reference evidence="2" key="1">
    <citation type="submission" date="2021-06" db="EMBL/GenBank/DDBJ databases">
        <authorList>
            <person name="Kallberg Y."/>
            <person name="Tangrot J."/>
            <person name="Rosling A."/>
        </authorList>
    </citation>
    <scope>NUCLEOTIDE SEQUENCE</scope>
    <source>
        <strain evidence="2">MT106</strain>
    </source>
</reference>
<keyword evidence="1" id="KW-0472">Membrane</keyword>
<evidence type="ECO:0000313" key="3">
    <source>
        <dbReference type="Proteomes" id="UP000789831"/>
    </source>
</evidence>
<comment type="caution">
    <text evidence="2">The sequence shown here is derived from an EMBL/GenBank/DDBJ whole genome shotgun (WGS) entry which is preliminary data.</text>
</comment>
<dbReference type="Proteomes" id="UP000789831">
    <property type="component" value="Unassembled WGS sequence"/>
</dbReference>
<proteinExistence type="predicted"/>
<feature type="transmembrane region" description="Helical" evidence="1">
    <location>
        <begin position="16"/>
        <end position="34"/>
    </location>
</feature>
<sequence length="132" mass="14802">MTSLIKRSNIPTRKHTSSVLFLSVKHLSVLWFFTTLIPRVDAYKPAYDELYEDLVDFIVSALLPLGLIFTFKRNPIGLLPNLIDDVIILGGIPETSSNSASTDPSTDSYNNFFSLCLNYEDNDLSAKPQDTQ</sequence>
<gene>
    <name evidence="2" type="ORF">AGERDE_LOCUS10832</name>
</gene>
<keyword evidence="1" id="KW-1133">Transmembrane helix</keyword>
<dbReference type="EMBL" id="CAJVPL010003748">
    <property type="protein sequence ID" value="CAG8637812.1"/>
    <property type="molecule type" value="Genomic_DNA"/>
</dbReference>
<organism evidence="2 3">
    <name type="scientific">Ambispora gerdemannii</name>
    <dbReference type="NCBI Taxonomy" id="144530"/>
    <lineage>
        <taxon>Eukaryota</taxon>
        <taxon>Fungi</taxon>
        <taxon>Fungi incertae sedis</taxon>
        <taxon>Mucoromycota</taxon>
        <taxon>Glomeromycotina</taxon>
        <taxon>Glomeromycetes</taxon>
        <taxon>Archaeosporales</taxon>
        <taxon>Ambisporaceae</taxon>
        <taxon>Ambispora</taxon>
    </lineage>
</organism>
<name>A0A9N9GVQ3_9GLOM</name>
<keyword evidence="3" id="KW-1185">Reference proteome</keyword>
<evidence type="ECO:0000313" key="2">
    <source>
        <dbReference type="EMBL" id="CAG8637812.1"/>
    </source>
</evidence>